<keyword evidence="1" id="KW-0472">Membrane</keyword>
<keyword evidence="3" id="KW-1185">Reference proteome</keyword>
<keyword evidence="1" id="KW-0812">Transmembrane</keyword>
<feature type="transmembrane region" description="Helical" evidence="1">
    <location>
        <begin position="6"/>
        <end position="22"/>
    </location>
</feature>
<protein>
    <submittedName>
        <fullName evidence="2">Uncharacterized protein</fullName>
    </submittedName>
</protein>
<reference evidence="2 3" key="1">
    <citation type="submission" date="2020-04" db="EMBL/GenBank/DDBJ databases">
        <authorList>
            <consortium name="Genoscope - CEA"/>
            <person name="William W."/>
        </authorList>
    </citation>
    <scope>NUCLEOTIDE SEQUENCE [LARGE SCALE GENOMIC DNA]</scope>
    <source>
        <strain evidence="2 3">SG7</strain>
    </source>
</reference>
<sequence length="48" mass="5705">MWETKPFLISIAYFVVFNNILYKPIAMEMGYPQLIDSSRIPFSLPWVH</sequence>
<keyword evidence="1" id="KW-1133">Transmembrane helix</keyword>
<name>A0A8D6PVH8_9EURY</name>
<gene>
    <name evidence="2" type="ORF">MLAUSG7_1223</name>
</gene>
<accession>A0A8D6PVH8</accession>
<dbReference type="AlphaFoldDB" id="A0A8D6PVH8"/>
<dbReference type="Proteomes" id="UP000679213">
    <property type="component" value="Chromosome I"/>
</dbReference>
<evidence type="ECO:0000313" key="2">
    <source>
        <dbReference type="EMBL" id="CAB3289435.1"/>
    </source>
</evidence>
<dbReference type="KEGG" id="mesg:MLAUSG7_1223"/>
<proteinExistence type="predicted"/>
<dbReference type="EMBL" id="LR792632">
    <property type="protein sequence ID" value="CAB3289435.1"/>
    <property type="molecule type" value="Genomic_DNA"/>
</dbReference>
<organism evidence="2 3">
    <name type="scientific">Methanocaldococcus lauensis</name>
    <dbReference type="NCBI Taxonomy" id="2546128"/>
    <lineage>
        <taxon>Archaea</taxon>
        <taxon>Methanobacteriati</taxon>
        <taxon>Methanobacteriota</taxon>
        <taxon>Methanomada group</taxon>
        <taxon>Methanococci</taxon>
        <taxon>Methanococcales</taxon>
        <taxon>Methanocaldococcaceae</taxon>
        <taxon>Methanocaldococcus</taxon>
    </lineage>
</organism>
<evidence type="ECO:0000256" key="1">
    <source>
        <dbReference type="SAM" id="Phobius"/>
    </source>
</evidence>
<evidence type="ECO:0000313" key="3">
    <source>
        <dbReference type="Proteomes" id="UP000679213"/>
    </source>
</evidence>